<evidence type="ECO:0000256" key="8">
    <source>
        <dbReference type="ARBA" id="ARBA00023004"/>
    </source>
</evidence>
<feature type="repeat" description="Solcar" evidence="12">
    <location>
        <begin position="199"/>
        <end position="292"/>
    </location>
</feature>
<dbReference type="InterPro" id="IPR018108">
    <property type="entry name" value="MCP_transmembrane"/>
</dbReference>
<organism evidence="14 15">
    <name type="scientific">Tigriopus californicus</name>
    <name type="common">Marine copepod</name>
    <dbReference type="NCBI Taxonomy" id="6832"/>
    <lineage>
        <taxon>Eukaryota</taxon>
        <taxon>Metazoa</taxon>
        <taxon>Ecdysozoa</taxon>
        <taxon>Arthropoda</taxon>
        <taxon>Crustacea</taxon>
        <taxon>Multicrustacea</taxon>
        <taxon>Hexanauplia</taxon>
        <taxon>Copepoda</taxon>
        <taxon>Harpacticoida</taxon>
        <taxon>Harpacticidae</taxon>
        <taxon>Tigriopus</taxon>
    </lineage>
</organism>
<name>A0A553PGV0_TIGCA</name>
<evidence type="ECO:0000256" key="12">
    <source>
        <dbReference type="PROSITE-ProRule" id="PRU00282"/>
    </source>
</evidence>
<keyword evidence="15" id="KW-1185">Reference proteome</keyword>
<evidence type="ECO:0000256" key="7">
    <source>
        <dbReference type="ARBA" id="ARBA00022989"/>
    </source>
</evidence>
<keyword evidence="11 12" id="KW-0472">Membrane</keyword>
<dbReference type="AlphaFoldDB" id="A0A553PGV0"/>
<gene>
    <name evidence="14" type="ORF">TCAL_02668</name>
</gene>
<evidence type="ECO:0000313" key="15">
    <source>
        <dbReference type="Proteomes" id="UP000318571"/>
    </source>
</evidence>
<keyword evidence="10" id="KW-0496">Mitochondrion</keyword>
<comment type="caution">
    <text evidence="14">The sequence shown here is derived from an EMBL/GenBank/DDBJ whole genome shotgun (WGS) entry which is preliminary data.</text>
</comment>
<evidence type="ECO:0000256" key="13">
    <source>
        <dbReference type="RuleBase" id="RU000488"/>
    </source>
</evidence>
<evidence type="ECO:0000256" key="5">
    <source>
        <dbReference type="ARBA" id="ARBA00022692"/>
    </source>
</evidence>
<keyword evidence="9" id="KW-0406">Ion transport</keyword>
<dbReference type="OrthoDB" id="43906at2759"/>
<dbReference type="Pfam" id="PF00153">
    <property type="entry name" value="Mito_carr"/>
    <property type="match status" value="3"/>
</dbReference>
<dbReference type="Proteomes" id="UP000318571">
    <property type="component" value="Chromosome 5"/>
</dbReference>
<dbReference type="GO" id="GO:0048250">
    <property type="term" value="P:iron import into the mitochondrion"/>
    <property type="evidence" value="ECO:0007669"/>
    <property type="project" value="TreeGrafter"/>
</dbReference>
<dbReference type="SUPFAM" id="SSF103506">
    <property type="entry name" value="Mitochondrial carrier"/>
    <property type="match status" value="1"/>
</dbReference>
<dbReference type="Gene3D" id="1.50.40.10">
    <property type="entry name" value="Mitochondrial carrier domain"/>
    <property type="match status" value="2"/>
</dbReference>
<comment type="similarity">
    <text evidence="2 13">Belongs to the mitochondrial carrier (TC 2.A.29) family.</text>
</comment>
<sequence length="326" mass="35102">MADPDDYESLPASTPLSITCLAGATAGIAEHCVMFPVDSVKTRMQSLSCGKQQAGMVAVMRTMVQEEGLFRPMKGMNAMAAGAGPAHALYFTALEKTKEHLVERRNIPEHLASGIAALGATVVHDAVMTPADVIKQRMQMCCSPYSSCTNAAVRILQAEGPRAFYRSYLTQLTMNVPFQASMFISYGAIQGFFNPNKEYSPVIHFVAGAIAGGIGSAVTMPLDVCKTLLNTQEAGVLKQIHRSEVVGLVNAARVVHQVTGYPGFFQGLSARILYQAPATAVSWSVYEFFKYYLKGLNSGQRDDDQHFETLADITALTAAASTSSPR</sequence>
<evidence type="ECO:0000256" key="2">
    <source>
        <dbReference type="ARBA" id="ARBA00006375"/>
    </source>
</evidence>
<keyword evidence="5 12" id="KW-0812">Transmembrane</keyword>
<keyword evidence="6" id="KW-0999">Mitochondrion inner membrane</keyword>
<accession>A0A553PGV0</accession>
<dbReference type="PANTHER" id="PTHR45758:SF20">
    <property type="entry name" value="MITOFERRIN-2"/>
    <property type="match status" value="1"/>
</dbReference>
<dbReference type="EMBL" id="VCGU01000004">
    <property type="protein sequence ID" value="TRY76912.1"/>
    <property type="molecule type" value="Genomic_DNA"/>
</dbReference>
<evidence type="ECO:0000256" key="9">
    <source>
        <dbReference type="ARBA" id="ARBA00023065"/>
    </source>
</evidence>
<dbReference type="PANTHER" id="PTHR45758">
    <property type="entry name" value="MITOFERRIN-1-RELATED"/>
    <property type="match status" value="1"/>
</dbReference>
<keyword evidence="8" id="KW-0408">Iron</keyword>
<dbReference type="PROSITE" id="PS50920">
    <property type="entry name" value="SOLCAR"/>
    <property type="match status" value="3"/>
</dbReference>
<evidence type="ECO:0000256" key="3">
    <source>
        <dbReference type="ARBA" id="ARBA00022448"/>
    </source>
</evidence>
<feature type="repeat" description="Solcar" evidence="12">
    <location>
        <begin position="108"/>
        <end position="192"/>
    </location>
</feature>
<evidence type="ECO:0000256" key="6">
    <source>
        <dbReference type="ARBA" id="ARBA00022792"/>
    </source>
</evidence>
<dbReference type="GO" id="GO:0015093">
    <property type="term" value="F:ferrous iron transmembrane transporter activity"/>
    <property type="evidence" value="ECO:0007669"/>
    <property type="project" value="TreeGrafter"/>
</dbReference>
<comment type="subcellular location">
    <subcellularLocation>
        <location evidence="1">Mitochondrion inner membrane</location>
        <topology evidence="1">Multi-pass membrane protein</topology>
    </subcellularLocation>
</comment>
<evidence type="ECO:0000313" key="14">
    <source>
        <dbReference type="EMBL" id="TRY76912.1"/>
    </source>
</evidence>
<keyword evidence="3 13" id="KW-0813">Transport</keyword>
<proteinExistence type="inferred from homology"/>
<feature type="repeat" description="Solcar" evidence="12">
    <location>
        <begin position="14"/>
        <end position="100"/>
    </location>
</feature>
<dbReference type="FunFam" id="1.50.40.10:FF:000029">
    <property type="entry name" value="Solute carrier family 25 member 28"/>
    <property type="match status" value="1"/>
</dbReference>
<dbReference type="OMA" id="WRPMRGM"/>
<dbReference type="InterPro" id="IPR023395">
    <property type="entry name" value="MCP_dom_sf"/>
</dbReference>
<evidence type="ECO:0008006" key="16">
    <source>
        <dbReference type="Google" id="ProtNLM"/>
    </source>
</evidence>
<reference evidence="14 15" key="1">
    <citation type="journal article" date="2018" name="Nat. Ecol. Evol.">
        <title>Genomic signatures of mitonuclear coevolution across populations of Tigriopus californicus.</title>
        <authorList>
            <person name="Barreto F.S."/>
            <person name="Watson E.T."/>
            <person name="Lima T.G."/>
            <person name="Willett C.S."/>
            <person name="Edmands S."/>
            <person name="Li W."/>
            <person name="Burton R.S."/>
        </authorList>
    </citation>
    <scope>NUCLEOTIDE SEQUENCE [LARGE SCALE GENOMIC DNA]</scope>
    <source>
        <strain evidence="14 15">San Diego</strain>
    </source>
</reference>
<protein>
    <recommendedName>
        <fullName evidence="16">Mitoferrin</fullName>
    </recommendedName>
</protein>
<evidence type="ECO:0000256" key="4">
    <source>
        <dbReference type="ARBA" id="ARBA00022496"/>
    </source>
</evidence>
<evidence type="ECO:0000256" key="10">
    <source>
        <dbReference type="ARBA" id="ARBA00023128"/>
    </source>
</evidence>
<dbReference type="STRING" id="6832.A0A553PGV0"/>
<keyword evidence="4" id="KW-0410">Iron transport</keyword>
<keyword evidence="7" id="KW-1133">Transmembrane helix</keyword>
<evidence type="ECO:0000256" key="1">
    <source>
        <dbReference type="ARBA" id="ARBA00004448"/>
    </source>
</evidence>
<dbReference type="GO" id="GO:0005743">
    <property type="term" value="C:mitochondrial inner membrane"/>
    <property type="evidence" value="ECO:0007669"/>
    <property type="project" value="UniProtKB-SubCell"/>
</dbReference>
<evidence type="ECO:0000256" key="11">
    <source>
        <dbReference type="ARBA" id="ARBA00023136"/>
    </source>
</evidence>